<gene>
    <name evidence="9" type="ORF">MPOR_31720</name>
</gene>
<reference evidence="9 10" key="1">
    <citation type="journal article" date="2019" name="Emerg. Microbes Infect.">
        <title>Comprehensive subspecies identification of 175 nontuberculous mycobacteria species based on 7547 genomic profiles.</title>
        <authorList>
            <person name="Matsumoto Y."/>
            <person name="Kinjo T."/>
            <person name="Motooka D."/>
            <person name="Nabeya D."/>
            <person name="Jung N."/>
            <person name="Uechi K."/>
            <person name="Horii T."/>
            <person name="Iida T."/>
            <person name="Fujita J."/>
            <person name="Nakamura S."/>
        </authorList>
    </citation>
    <scope>NUCLEOTIDE SEQUENCE [LARGE SCALE GENOMIC DNA]</scope>
    <source>
        <strain evidence="9 10">JCM 12603</strain>
    </source>
</reference>
<evidence type="ECO:0000256" key="5">
    <source>
        <dbReference type="ARBA" id="ARBA00022989"/>
    </source>
</evidence>
<dbReference type="InterPro" id="IPR005115">
    <property type="entry name" value="Gly_transporter"/>
</dbReference>
<keyword evidence="6 7" id="KW-0472">Membrane</keyword>
<keyword evidence="10" id="KW-1185">Reference proteome</keyword>
<evidence type="ECO:0000259" key="8">
    <source>
        <dbReference type="Pfam" id="PF03458"/>
    </source>
</evidence>
<protein>
    <submittedName>
        <fullName evidence="9">UPF0126 membrane protein</fullName>
    </submittedName>
</protein>
<dbReference type="Pfam" id="PF03458">
    <property type="entry name" value="Gly_transporter"/>
    <property type="match status" value="2"/>
</dbReference>
<dbReference type="PANTHER" id="PTHR30506">
    <property type="entry name" value="INNER MEMBRANE PROTEIN"/>
    <property type="match status" value="1"/>
</dbReference>
<keyword evidence="3" id="KW-1003">Cell membrane</keyword>
<feature type="transmembrane region" description="Helical" evidence="7">
    <location>
        <begin position="155"/>
        <end position="171"/>
    </location>
</feature>
<keyword evidence="4 7" id="KW-0812">Transmembrane</keyword>
<evidence type="ECO:0000313" key="9">
    <source>
        <dbReference type="EMBL" id="BBX52146.1"/>
    </source>
</evidence>
<dbReference type="AlphaFoldDB" id="A0A6N4V958"/>
<dbReference type="GO" id="GO:0005886">
    <property type="term" value="C:plasma membrane"/>
    <property type="evidence" value="ECO:0007669"/>
    <property type="project" value="UniProtKB-SubCell"/>
</dbReference>
<dbReference type="EMBL" id="AP022570">
    <property type="protein sequence ID" value="BBX52146.1"/>
    <property type="molecule type" value="Genomic_DNA"/>
</dbReference>
<evidence type="ECO:0000256" key="2">
    <source>
        <dbReference type="ARBA" id="ARBA00008193"/>
    </source>
</evidence>
<name>A0A6N4V958_9MYCO</name>
<proteinExistence type="inferred from homology"/>
<evidence type="ECO:0000256" key="4">
    <source>
        <dbReference type="ARBA" id="ARBA00022692"/>
    </source>
</evidence>
<evidence type="ECO:0000256" key="3">
    <source>
        <dbReference type="ARBA" id="ARBA00022475"/>
    </source>
</evidence>
<accession>A0A6N4V958</accession>
<dbReference type="KEGG" id="mpof:MPOR_31720"/>
<evidence type="ECO:0000256" key="6">
    <source>
        <dbReference type="ARBA" id="ARBA00023136"/>
    </source>
</evidence>
<feature type="transmembrane region" description="Helical" evidence="7">
    <location>
        <begin position="12"/>
        <end position="30"/>
    </location>
</feature>
<feature type="domain" description="Glycine transporter" evidence="8">
    <location>
        <begin position="12"/>
        <end position="86"/>
    </location>
</feature>
<dbReference type="PANTHER" id="PTHR30506:SF3">
    <property type="entry name" value="UPF0126 INNER MEMBRANE PROTEIN YADS-RELATED"/>
    <property type="match status" value="1"/>
</dbReference>
<comment type="subcellular location">
    <subcellularLocation>
        <location evidence="1">Cell membrane</location>
        <topology evidence="1">Multi-pass membrane protein</topology>
    </subcellularLocation>
</comment>
<feature type="transmembrane region" description="Helical" evidence="7">
    <location>
        <begin position="95"/>
        <end position="116"/>
    </location>
</feature>
<evidence type="ECO:0000256" key="7">
    <source>
        <dbReference type="SAM" id="Phobius"/>
    </source>
</evidence>
<feature type="domain" description="Glycine transporter" evidence="8">
    <location>
        <begin position="98"/>
        <end position="172"/>
    </location>
</feature>
<feature type="transmembrane region" description="Helical" evidence="7">
    <location>
        <begin position="177"/>
        <end position="198"/>
    </location>
</feature>
<sequence length="230" mass="24087">MRPSVRVVIQHLVNYVGIAVLATSGAVVGVRKGFDLFGIATLAVLSGIGGVVLRDMLLDLAPPASIQHWQDITVCLAASALTTVFAKWVIQLNQLVLVLDAVGMGFFATSGAAIAADHGASWFAAAVLGVISAVAGSAMRDVVAREVPMVLGPDDMYAAPAMLGAVLYVAIDHVGHQWLAVVVGSAVATVLRLAAITFHWRLPTGPRELILHMHDHPGREMSTSATTGRQ</sequence>
<evidence type="ECO:0000313" key="10">
    <source>
        <dbReference type="Proteomes" id="UP000466785"/>
    </source>
</evidence>
<organism evidence="9 10">
    <name type="scientific">Mycolicibacterium poriferae</name>
    <dbReference type="NCBI Taxonomy" id="39694"/>
    <lineage>
        <taxon>Bacteria</taxon>
        <taxon>Bacillati</taxon>
        <taxon>Actinomycetota</taxon>
        <taxon>Actinomycetes</taxon>
        <taxon>Mycobacteriales</taxon>
        <taxon>Mycobacteriaceae</taxon>
        <taxon>Mycolicibacterium</taxon>
    </lineage>
</organism>
<feature type="transmembrane region" description="Helical" evidence="7">
    <location>
        <begin position="122"/>
        <end position="143"/>
    </location>
</feature>
<evidence type="ECO:0000256" key="1">
    <source>
        <dbReference type="ARBA" id="ARBA00004651"/>
    </source>
</evidence>
<feature type="transmembrane region" description="Helical" evidence="7">
    <location>
        <begin position="36"/>
        <end position="53"/>
    </location>
</feature>
<dbReference type="Proteomes" id="UP000466785">
    <property type="component" value="Chromosome"/>
</dbReference>
<comment type="similarity">
    <text evidence="2">Belongs to the UPF0126 family.</text>
</comment>
<keyword evidence="5 7" id="KW-1133">Transmembrane helix</keyword>